<dbReference type="Pfam" id="PF02837">
    <property type="entry name" value="Glyco_hydro_2_N"/>
    <property type="match status" value="1"/>
</dbReference>
<dbReference type="PANTHER" id="PTHR46323:SF2">
    <property type="entry name" value="BETA-GALACTOSIDASE"/>
    <property type="match status" value="1"/>
</dbReference>
<dbReference type="InterPro" id="IPR050347">
    <property type="entry name" value="Bact_Beta-galactosidase"/>
</dbReference>
<dbReference type="Gene3D" id="2.60.40.10">
    <property type="entry name" value="Immunoglobulins"/>
    <property type="match status" value="2"/>
</dbReference>
<dbReference type="Pfam" id="PF00703">
    <property type="entry name" value="Glyco_hydro_2"/>
    <property type="match status" value="1"/>
</dbReference>
<comment type="cofactor">
    <cofactor evidence="2">
        <name>Ca(2+)</name>
        <dbReference type="ChEBI" id="CHEBI:29108"/>
    </cofactor>
</comment>
<dbReference type="InterPro" id="IPR006101">
    <property type="entry name" value="Glyco_hydro_2"/>
</dbReference>
<keyword evidence="14" id="KW-1185">Reference proteome</keyword>
<dbReference type="SUPFAM" id="SSF49303">
    <property type="entry name" value="beta-Galactosidase/glucuronidase domain"/>
    <property type="match status" value="2"/>
</dbReference>
<dbReference type="InterPro" id="IPR013783">
    <property type="entry name" value="Ig-like_fold"/>
</dbReference>
<keyword evidence="11" id="KW-0732">Signal</keyword>
<dbReference type="InterPro" id="IPR017853">
    <property type="entry name" value="GH"/>
</dbReference>
<dbReference type="EC" id="3.2.1.23" evidence="5 10"/>
<keyword evidence="8 10" id="KW-0326">Glycosidase</keyword>
<feature type="signal peptide" evidence="11">
    <location>
        <begin position="1"/>
        <end position="22"/>
    </location>
</feature>
<dbReference type="InterPro" id="IPR035992">
    <property type="entry name" value="Ricin_B-like_lectins"/>
</dbReference>
<dbReference type="InterPro" id="IPR006104">
    <property type="entry name" value="Glyco_hydro_2_N"/>
</dbReference>
<dbReference type="InterPro" id="IPR036156">
    <property type="entry name" value="Beta-gal/glucu_dom_sf"/>
</dbReference>
<dbReference type="RefSeq" id="WP_073349390.1">
    <property type="nucleotide sequence ID" value="NZ_FQVD01000006.1"/>
</dbReference>
<dbReference type="InterPro" id="IPR006102">
    <property type="entry name" value="Ig-like_GH2"/>
</dbReference>
<dbReference type="PRINTS" id="PR00132">
    <property type="entry name" value="GLHYDRLASE2"/>
</dbReference>
<dbReference type="InterPro" id="IPR006103">
    <property type="entry name" value="Glyco_hydro_2_cat"/>
</dbReference>
<dbReference type="InterPro" id="IPR023230">
    <property type="entry name" value="Glyco_hydro_2_CS"/>
</dbReference>
<dbReference type="Pfam" id="PF16353">
    <property type="entry name" value="LacZ_4"/>
    <property type="match status" value="1"/>
</dbReference>
<dbReference type="PROSITE" id="PS00719">
    <property type="entry name" value="GLYCOSYL_HYDROL_F2_1"/>
    <property type="match status" value="1"/>
</dbReference>
<dbReference type="SUPFAM" id="SSF50370">
    <property type="entry name" value="Ricin B-like lectins"/>
    <property type="match status" value="1"/>
</dbReference>
<evidence type="ECO:0000256" key="5">
    <source>
        <dbReference type="ARBA" id="ARBA00012756"/>
    </source>
</evidence>
<dbReference type="Gene3D" id="3.20.20.80">
    <property type="entry name" value="Glycosidases"/>
    <property type="match status" value="1"/>
</dbReference>
<dbReference type="AlphaFoldDB" id="A0A1M4WHH0"/>
<accession>A0A1M4WHH0</accession>
<evidence type="ECO:0000256" key="11">
    <source>
        <dbReference type="SAM" id="SignalP"/>
    </source>
</evidence>
<proteinExistence type="inferred from homology"/>
<dbReference type="PROSITE" id="PS50231">
    <property type="entry name" value="RICIN_B_LECTIN"/>
    <property type="match status" value="1"/>
</dbReference>
<dbReference type="InterPro" id="IPR011013">
    <property type="entry name" value="Gal_mutarotase_sf_dom"/>
</dbReference>
<dbReference type="InterPro" id="IPR014718">
    <property type="entry name" value="GH-type_carb-bd"/>
</dbReference>
<dbReference type="Proteomes" id="UP000184436">
    <property type="component" value="Unassembled WGS sequence"/>
</dbReference>
<evidence type="ECO:0000256" key="6">
    <source>
        <dbReference type="ARBA" id="ARBA00022801"/>
    </source>
</evidence>
<dbReference type="Gene3D" id="2.60.120.260">
    <property type="entry name" value="Galactose-binding domain-like"/>
    <property type="match status" value="1"/>
</dbReference>
<name>A0A1M4WHH0_9BACE</name>
<dbReference type="SUPFAM" id="SSF49785">
    <property type="entry name" value="Galactose-binding domain-like"/>
    <property type="match status" value="1"/>
</dbReference>
<organism evidence="13 14">
    <name type="scientific">Bacteroides faecichinchillae</name>
    <dbReference type="NCBI Taxonomy" id="871325"/>
    <lineage>
        <taxon>Bacteria</taxon>
        <taxon>Pseudomonadati</taxon>
        <taxon>Bacteroidota</taxon>
        <taxon>Bacteroidia</taxon>
        <taxon>Bacteroidales</taxon>
        <taxon>Bacteroidaceae</taxon>
        <taxon>Bacteroides</taxon>
    </lineage>
</organism>
<sequence>MQHFKAITGAIVLLLSVFTVTAQNFDPKQGYEIRTVGGLALDNQESLDTNSSVFISKQEENKESQVWNLIPAGRDGYYCIVSPLTELGIDNAGEREKERAVIQWNMDTQNSNQQWKITLLPNGNYTFTCATSGYNLGFPGAGLIGEPVFQVMADASKDNQQWKIVKSKLKVIPEALKTTSINDWENERVFAIHKEEGRATFIPFANSEEMKADPTYTRLWERTRSSRYLLLNGNWKFNWVKQPSERPVDFYKTGYDVSGWKEIVVPSNWEMLGYGTPIYTNITYPIRNNPPFIQSQKGYTVEKEPNAVGSYRRDFMLPDHWKDKEVFVHFDGIYSAAYVWINGKKVGYTQGANNDAEFNITNYVKPGKNTVAVEVYRWSDGSYLEDQDMFRLSGIHRDVYLIATPKVRLRDIHLTSALSEVLDKAELTVKADIHNYGKKVENAVSLRISLLDAEGKSVRHFNVPVTEGIAGGKEVSCTGKVTLRDPKLWSAEIPYLYTVNVELLDGKGNVLEATTQQYGFRKIEIRNNKVYINNALTYFKGANRHDIHPQWGKAIPVESMIEDILLFKRFNLNTIRTSHYPNDPKMYALFDYYGLYVMDEADLECHGNMSLSNRESWEGAYVDRIVRMVERDKNHPSVIFWSMGNESGGGRNFEVCYKAAKSIDDRYIHYEGMNDIADMDSRMYPSIESMIESDKQPRNKPFFLCEYAHAMGNAVGNLEEYWDYIENHSNRMIGGCIWDWVDQGINMPGQATDRYYFGGSFGDHPNDNDFCCNGLVTPDRRITPKLWEVKKVYQYITIEKNGKDNVGFINHYCFLNLRHFKLHYTLLKNGEKIAEDEFGLPDGKPGEHRSVQILYSRHLTDDADYHLNLEVKLKEDCVWAKAGHVVATEQLLLKEASDRETKPTLVVPVGNGDQTMKVVYEREGFLYLRRPDLEVSFNTKTGKLISLKYDGQNVLHHRQGWDFNWFRAINNDPRTWQPTEYKLQNFSWQWTEDKQAVIVTSTVEATVGEVKVPYEVVYHIYGDGKIRVNASFQTGVNFNLPRLGLQAFFNPALEQVEWYGRGPIENYQDRKNAAFVGRYKTTVTDMAEHYLRAQTMGERCDVRWLSLTDTQGKGLKITSTETFDFSVLHYTDKDLWEVKYGHDLSDVHRSEIVLNLDCIQRGLGNASCGPGPRPQYEIKKDMVYKYSFWMEPVRQ</sequence>
<dbReference type="PROSITE" id="PS00608">
    <property type="entry name" value="GLYCOSYL_HYDROL_F2_2"/>
    <property type="match status" value="1"/>
</dbReference>
<dbReference type="EMBL" id="FQVD01000006">
    <property type="protein sequence ID" value="SHE80688.1"/>
    <property type="molecule type" value="Genomic_DNA"/>
</dbReference>
<keyword evidence="7" id="KW-0106">Calcium</keyword>
<comment type="catalytic activity">
    <reaction evidence="1 10">
        <text>Hydrolysis of terminal non-reducing beta-D-galactose residues in beta-D-galactosides.</text>
        <dbReference type="EC" id="3.2.1.23"/>
    </reaction>
</comment>
<evidence type="ECO:0000256" key="8">
    <source>
        <dbReference type="ARBA" id="ARBA00023295"/>
    </source>
</evidence>
<dbReference type="Pfam" id="PF02929">
    <property type="entry name" value="Bgal_small_N"/>
    <property type="match status" value="1"/>
</dbReference>
<protein>
    <recommendedName>
        <fullName evidence="5 10">Beta-galactosidase</fullName>
        <ecNumber evidence="5 10">3.2.1.23</ecNumber>
    </recommendedName>
    <alternativeName>
        <fullName evidence="9 10">Lactase</fullName>
    </alternativeName>
</protein>
<evidence type="ECO:0000313" key="14">
    <source>
        <dbReference type="Proteomes" id="UP000184436"/>
    </source>
</evidence>
<evidence type="ECO:0000256" key="3">
    <source>
        <dbReference type="ARBA" id="ARBA00007401"/>
    </source>
</evidence>
<evidence type="ECO:0000256" key="10">
    <source>
        <dbReference type="RuleBase" id="RU361154"/>
    </source>
</evidence>
<dbReference type="GO" id="GO:0004565">
    <property type="term" value="F:beta-galactosidase activity"/>
    <property type="evidence" value="ECO:0007669"/>
    <property type="project" value="UniProtKB-EC"/>
</dbReference>
<dbReference type="Pfam" id="PF02836">
    <property type="entry name" value="Glyco_hydro_2_C"/>
    <property type="match status" value="1"/>
</dbReference>
<dbReference type="PANTHER" id="PTHR46323">
    <property type="entry name" value="BETA-GALACTOSIDASE"/>
    <property type="match status" value="1"/>
</dbReference>
<reference evidence="13 14" key="1">
    <citation type="submission" date="2016-11" db="EMBL/GenBank/DDBJ databases">
        <authorList>
            <person name="Jaros S."/>
            <person name="Januszkiewicz K."/>
            <person name="Wedrychowicz H."/>
        </authorList>
    </citation>
    <scope>NUCLEOTIDE SEQUENCE [LARGE SCALE GENOMIC DNA]</scope>
    <source>
        <strain evidence="13 14">DSM 26883</strain>
    </source>
</reference>
<comment type="subunit">
    <text evidence="4">Monomer.</text>
</comment>
<evidence type="ECO:0000256" key="9">
    <source>
        <dbReference type="ARBA" id="ARBA00032230"/>
    </source>
</evidence>
<evidence type="ECO:0000256" key="2">
    <source>
        <dbReference type="ARBA" id="ARBA00001913"/>
    </source>
</evidence>
<dbReference type="InterPro" id="IPR008979">
    <property type="entry name" value="Galactose-bd-like_sf"/>
</dbReference>
<dbReference type="CDD" id="cd00161">
    <property type="entry name" value="beta-trefoil_Ricin-like"/>
    <property type="match status" value="1"/>
</dbReference>
<dbReference type="Gene3D" id="2.70.98.10">
    <property type="match status" value="1"/>
</dbReference>
<dbReference type="GO" id="GO:0005990">
    <property type="term" value="P:lactose catabolic process"/>
    <property type="evidence" value="ECO:0007669"/>
    <property type="project" value="TreeGrafter"/>
</dbReference>
<dbReference type="SUPFAM" id="SSF74650">
    <property type="entry name" value="Galactose mutarotase-like"/>
    <property type="match status" value="1"/>
</dbReference>
<feature type="chain" id="PRO_5030031147" description="Beta-galactosidase" evidence="11">
    <location>
        <begin position="23"/>
        <end position="1195"/>
    </location>
</feature>
<dbReference type="Gene3D" id="2.80.10.50">
    <property type="match status" value="1"/>
</dbReference>
<keyword evidence="6 10" id="KW-0378">Hydrolase</keyword>
<dbReference type="SUPFAM" id="SSF51445">
    <property type="entry name" value="(Trans)glycosidases"/>
    <property type="match status" value="1"/>
</dbReference>
<dbReference type="InterPro" id="IPR004199">
    <property type="entry name" value="B-gal_small/dom_5"/>
</dbReference>
<evidence type="ECO:0000259" key="12">
    <source>
        <dbReference type="SMART" id="SM01038"/>
    </source>
</evidence>
<comment type="similarity">
    <text evidence="3 10">Belongs to the glycosyl hydrolase 2 family.</text>
</comment>
<feature type="domain" description="Beta galactosidase small chain/" evidence="12">
    <location>
        <begin position="927"/>
        <end position="1191"/>
    </location>
</feature>
<dbReference type="OrthoDB" id="9801077at2"/>
<dbReference type="SMART" id="SM01038">
    <property type="entry name" value="Bgal_small_N"/>
    <property type="match status" value="1"/>
</dbReference>
<dbReference type="STRING" id="871325.SAMN05444349_106106"/>
<evidence type="ECO:0000256" key="1">
    <source>
        <dbReference type="ARBA" id="ARBA00001412"/>
    </source>
</evidence>
<evidence type="ECO:0000313" key="13">
    <source>
        <dbReference type="EMBL" id="SHE80688.1"/>
    </source>
</evidence>
<dbReference type="InterPro" id="IPR023232">
    <property type="entry name" value="Glyco_hydro_2_AS"/>
</dbReference>
<gene>
    <name evidence="13" type="ORF">SAMN05444349_106106</name>
</gene>
<evidence type="ECO:0000256" key="4">
    <source>
        <dbReference type="ARBA" id="ARBA00011245"/>
    </source>
</evidence>
<dbReference type="GO" id="GO:0030246">
    <property type="term" value="F:carbohydrate binding"/>
    <property type="evidence" value="ECO:0007669"/>
    <property type="project" value="InterPro"/>
</dbReference>
<dbReference type="InterPro" id="IPR032312">
    <property type="entry name" value="LacZ_4"/>
</dbReference>
<dbReference type="GO" id="GO:0009341">
    <property type="term" value="C:beta-galactosidase complex"/>
    <property type="evidence" value="ECO:0007669"/>
    <property type="project" value="InterPro"/>
</dbReference>
<evidence type="ECO:0000256" key="7">
    <source>
        <dbReference type="ARBA" id="ARBA00022837"/>
    </source>
</evidence>